<evidence type="ECO:0000313" key="2">
    <source>
        <dbReference type="EMBL" id="VFU18516.1"/>
    </source>
</evidence>
<organism evidence="2">
    <name type="scientific">anaerobic digester metagenome</name>
    <dbReference type="NCBI Taxonomy" id="1263854"/>
    <lineage>
        <taxon>unclassified sequences</taxon>
        <taxon>metagenomes</taxon>
        <taxon>ecological metagenomes</taxon>
    </lineage>
</organism>
<proteinExistence type="predicted"/>
<dbReference type="InterPro" id="IPR041657">
    <property type="entry name" value="HTH_17"/>
</dbReference>
<dbReference type="SUPFAM" id="SSF46955">
    <property type="entry name" value="Putative DNA-binding domain"/>
    <property type="match status" value="1"/>
</dbReference>
<dbReference type="AlphaFoldDB" id="A0A485M6N2"/>
<sequence>MNSSQSYDRLMTEKEVHKILGIGLSTLQQWRLRGKGPKFCRLGGKMIRYRESDVRAYIDNLNSFQSTTEADMGGVS</sequence>
<dbReference type="EMBL" id="CAADRM010000152">
    <property type="protein sequence ID" value="VFU18516.1"/>
    <property type="molecule type" value="Genomic_DNA"/>
</dbReference>
<feature type="domain" description="Helix-turn-helix" evidence="1">
    <location>
        <begin position="10"/>
        <end position="60"/>
    </location>
</feature>
<gene>
    <name evidence="2" type="ORF">SCFA_840024</name>
</gene>
<name>A0A485M6N2_9ZZZZ</name>
<evidence type="ECO:0000259" key="1">
    <source>
        <dbReference type="Pfam" id="PF12728"/>
    </source>
</evidence>
<reference evidence="2" key="1">
    <citation type="submission" date="2019-03" db="EMBL/GenBank/DDBJ databases">
        <authorList>
            <person name="Hao L."/>
        </authorList>
    </citation>
    <scope>NUCLEOTIDE SEQUENCE</scope>
</reference>
<accession>A0A485M6N2</accession>
<dbReference type="InterPro" id="IPR009061">
    <property type="entry name" value="DNA-bd_dom_put_sf"/>
</dbReference>
<protein>
    <recommendedName>
        <fullName evidence="1">Helix-turn-helix domain-containing protein</fullName>
    </recommendedName>
</protein>
<dbReference type="Pfam" id="PF12728">
    <property type="entry name" value="HTH_17"/>
    <property type="match status" value="1"/>
</dbReference>